<dbReference type="GO" id="GO:0003839">
    <property type="term" value="F:gamma-glutamylcyclotransferase activity"/>
    <property type="evidence" value="ECO:0007669"/>
    <property type="project" value="InterPro"/>
</dbReference>
<feature type="region of interest" description="Disordered" evidence="4">
    <location>
        <begin position="145"/>
        <end position="164"/>
    </location>
</feature>
<dbReference type="PANTHER" id="PTHR12935">
    <property type="entry name" value="GAMMA-GLUTAMYLCYCLOTRANSFERASE"/>
    <property type="match status" value="1"/>
</dbReference>
<dbReference type="InterPro" id="IPR036568">
    <property type="entry name" value="GGCT-like_sf"/>
</dbReference>
<protein>
    <submittedName>
        <fullName evidence="5">Gamma-glutamylcyclotransferase</fullName>
    </submittedName>
</protein>
<gene>
    <name evidence="5" type="ORF">IBG28_12355</name>
</gene>
<dbReference type="CDD" id="cd06661">
    <property type="entry name" value="GGCT_like"/>
    <property type="match status" value="1"/>
</dbReference>
<evidence type="ECO:0000256" key="1">
    <source>
        <dbReference type="ARBA" id="ARBA00023239"/>
    </source>
</evidence>
<evidence type="ECO:0000256" key="4">
    <source>
        <dbReference type="SAM" id="MobiDB-lite"/>
    </source>
</evidence>
<organism evidence="5 6">
    <name type="scientific">Marinomonas arctica</name>
    <dbReference type="NCBI Taxonomy" id="383750"/>
    <lineage>
        <taxon>Bacteria</taxon>
        <taxon>Pseudomonadati</taxon>
        <taxon>Pseudomonadota</taxon>
        <taxon>Gammaproteobacteria</taxon>
        <taxon>Oceanospirillales</taxon>
        <taxon>Oceanospirillaceae</taxon>
        <taxon>Marinomonas</taxon>
    </lineage>
</organism>
<dbReference type="Pfam" id="PF13772">
    <property type="entry name" value="AIG2_2"/>
    <property type="match status" value="1"/>
</dbReference>
<feature type="active site" description="Proton acceptor" evidence="2">
    <location>
        <position position="80"/>
    </location>
</feature>
<proteinExistence type="predicted"/>
<evidence type="ECO:0000313" key="6">
    <source>
        <dbReference type="Proteomes" id="UP000516370"/>
    </source>
</evidence>
<dbReference type="SUPFAM" id="SSF110857">
    <property type="entry name" value="Gamma-glutamyl cyclotransferase-like"/>
    <property type="match status" value="1"/>
</dbReference>
<reference evidence="5 6" key="1">
    <citation type="submission" date="2020-09" db="EMBL/GenBank/DDBJ databases">
        <title>Complete genome sequence of an Arctic sea ice bacterium Marinomonas arctica BSI20414.</title>
        <authorList>
            <person name="Liao L."/>
            <person name="Chen B."/>
        </authorList>
    </citation>
    <scope>NUCLEOTIDE SEQUENCE [LARGE SCALE GENOMIC DNA]</scope>
    <source>
        <strain evidence="5 6">BSI20414</strain>
    </source>
</reference>
<keyword evidence="6" id="KW-1185">Reference proteome</keyword>
<dbReference type="GO" id="GO:0016740">
    <property type="term" value="F:transferase activity"/>
    <property type="evidence" value="ECO:0007669"/>
    <property type="project" value="UniProtKB-KW"/>
</dbReference>
<keyword evidence="1" id="KW-0456">Lyase</keyword>
<evidence type="ECO:0000256" key="3">
    <source>
        <dbReference type="PIRSR" id="PIRSR617939-2"/>
    </source>
</evidence>
<dbReference type="OrthoDB" id="5401862at2"/>
<feature type="binding site" evidence="3">
    <location>
        <position position="121"/>
    </location>
    <ligand>
        <name>substrate</name>
    </ligand>
</feature>
<sequence>MKYFAYGSNMSLPRLKARVPSAERIGVFTLVDHALRFHKVSKKDGSGKCDALFTGNPDDYVIGALFEISNDEKSILDRAEGLGYGYEDKRITVSDSQGNTHEAVTYYATKTDPSLLPYSWYLLHVINGAKETGVPSAYLDALSATDSREDPNKERDVSERAIYS</sequence>
<keyword evidence="5" id="KW-0808">Transferase</keyword>
<dbReference type="InterPro" id="IPR017939">
    <property type="entry name" value="G-Glutamylcylcotransferase"/>
</dbReference>
<dbReference type="Proteomes" id="UP000516370">
    <property type="component" value="Chromosome"/>
</dbReference>
<evidence type="ECO:0000256" key="2">
    <source>
        <dbReference type="PIRSR" id="PIRSR617939-1"/>
    </source>
</evidence>
<name>A0A7H1J1Z7_9GAMM</name>
<feature type="binding site" evidence="3">
    <location>
        <begin position="3"/>
        <end position="8"/>
    </location>
    <ligand>
        <name>substrate</name>
    </ligand>
</feature>
<dbReference type="Gene3D" id="3.10.490.10">
    <property type="entry name" value="Gamma-glutamyl cyclotransferase-like"/>
    <property type="match status" value="1"/>
</dbReference>
<dbReference type="RefSeq" id="WP_111608731.1">
    <property type="nucleotide sequence ID" value="NZ_BMLJ01000020.1"/>
</dbReference>
<dbReference type="PANTHER" id="PTHR12935:SF0">
    <property type="entry name" value="GAMMA-GLUTAMYLCYCLOTRANSFERASE"/>
    <property type="match status" value="1"/>
</dbReference>
<dbReference type="AlphaFoldDB" id="A0A7H1J1Z7"/>
<dbReference type="InterPro" id="IPR013024">
    <property type="entry name" value="GGCT-like"/>
</dbReference>
<accession>A0A7H1J1Z7</accession>
<dbReference type="EMBL" id="CP061081">
    <property type="protein sequence ID" value="QNT04513.1"/>
    <property type="molecule type" value="Genomic_DNA"/>
</dbReference>
<feature type="compositionally biased region" description="Basic and acidic residues" evidence="4">
    <location>
        <begin position="146"/>
        <end position="164"/>
    </location>
</feature>
<evidence type="ECO:0000313" key="5">
    <source>
        <dbReference type="EMBL" id="QNT04513.1"/>
    </source>
</evidence>
<dbReference type="KEGG" id="mard:IBG28_12355"/>